<name>A0A1B0D7L9_PHLPP</name>
<sequence length="236" mass="27290">MCVHHQPQRHEYIHVEVDFIVNAILMYSYSRAMDGNPLAFEDAPEVPSGSHITRTAGWLPPAESWGGDEELPYGWEKALDEKGRPYYINHCNKTTTYEAPDYYRCDEPPPPPEPRLVILQRSPTMGFGFVAGSEKPVIVRFVTEGGPSVNKNNSTCVARHLRDDETANIPWARAREHYLGDKYGPRDKISTLDFSFKLHFTLLRILEQKTRNRFKLLHLKQFSNHPEPRGINWWRS</sequence>
<evidence type="ECO:0000313" key="2">
    <source>
        <dbReference type="Proteomes" id="UP000092462"/>
    </source>
</evidence>
<dbReference type="AlphaFoldDB" id="A0A1B0D7L9"/>
<dbReference type="PANTHER" id="PTHR46221:SF3">
    <property type="entry name" value="FERM AND PDZ DOMAIN-CONTAINING PROTEIN 4"/>
    <property type="match status" value="1"/>
</dbReference>
<dbReference type="PANTHER" id="PTHR46221">
    <property type="entry name" value="FERM AND PDZ DOMAIN-CONTAINING PROTEIN FAMILY MEMBER"/>
    <property type="match status" value="1"/>
</dbReference>
<reference evidence="1" key="1">
    <citation type="submission" date="2022-08" db="UniProtKB">
        <authorList>
            <consortium name="EnsemblMetazoa"/>
        </authorList>
    </citation>
    <scope>IDENTIFICATION</scope>
    <source>
        <strain evidence="1">Israel</strain>
    </source>
</reference>
<dbReference type="EMBL" id="AJVK01012463">
    <property type="status" value="NOT_ANNOTATED_CDS"/>
    <property type="molecule type" value="Genomic_DNA"/>
</dbReference>
<dbReference type="Proteomes" id="UP000092462">
    <property type="component" value="Unassembled WGS sequence"/>
</dbReference>
<organism evidence="1 2">
    <name type="scientific">Phlebotomus papatasi</name>
    <name type="common">Sandfly</name>
    <dbReference type="NCBI Taxonomy" id="29031"/>
    <lineage>
        <taxon>Eukaryota</taxon>
        <taxon>Metazoa</taxon>
        <taxon>Ecdysozoa</taxon>
        <taxon>Arthropoda</taxon>
        <taxon>Hexapoda</taxon>
        <taxon>Insecta</taxon>
        <taxon>Pterygota</taxon>
        <taxon>Neoptera</taxon>
        <taxon>Endopterygota</taxon>
        <taxon>Diptera</taxon>
        <taxon>Nematocera</taxon>
        <taxon>Psychodoidea</taxon>
        <taxon>Psychodidae</taxon>
        <taxon>Phlebotomus</taxon>
        <taxon>Phlebotomus</taxon>
    </lineage>
</organism>
<dbReference type="VEuPathDB" id="VectorBase:PPAI003542"/>
<dbReference type="Pfam" id="PF00397">
    <property type="entry name" value="WW"/>
    <property type="match status" value="1"/>
</dbReference>
<proteinExistence type="predicted"/>
<dbReference type="InterPro" id="IPR036020">
    <property type="entry name" value="WW_dom_sf"/>
</dbReference>
<dbReference type="SMART" id="SM00456">
    <property type="entry name" value="WW"/>
    <property type="match status" value="1"/>
</dbReference>
<dbReference type="VEuPathDB" id="VectorBase:PPAPM1_002026"/>
<evidence type="ECO:0000313" key="1">
    <source>
        <dbReference type="EnsemblMetazoa" id="PPAI003542-PA"/>
    </source>
</evidence>
<protein>
    <submittedName>
        <fullName evidence="1">Uncharacterized protein</fullName>
    </submittedName>
</protein>
<dbReference type="CDD" id="cd00201">
    <property type="entry name" value="WW"/>
    <property type="match status" value="1"/>
</dbReference>
<dbReference type="EnsemblMetazoa" id="PPAI003542-RA">
    <property type="protein sequence ID" value="PPAI003542-PA"/>
    <property type="gene ID" value="PPAI003542"/>
</dbReference>
<dbReference type="PROSITE" id="PS50020">
    <property type="entry name" value="WW_DOMAIN_2"/>
    <property type="match status" value="1"/>
</dbReference>
<dbReference type="Gene3D" id="2.20.70.10">
    <property type="match status" value="1"/>
</dbReference>
<keyword evidence="2" id="KW-1185">Reference proteome</keyword>
<dbReference type="SUPFAM" id="SSF51045">
    <property type="entry name" value="WW domain"/>
    <property type="match status" value="1"/>
</dbReference>
<dbReference type="InterPro" id="IPR001202">
    <property type="entry name" value="WW_dom"/>
</dbReference>
<accession>A0A1B0D7L9</accession>
<dbReference type="EMBL" id="AJVK01012464">
    <property type="status" value="NOT_ANNOTATED_CDS"/>
    <property type="molecule type" value="Genomic_DNA"/>
</dbReference>